<dbReference type="AlphaFoldDB" id="A0A834AGY4"/>
<gene>
    <name evidence="2" type="ORF">HJG60_010761</name>
</gene>
<organism evidence="2 3">
    <name type="scientific">Phyllostomus discolor</name>
    <name type="common">pale spear-nosed bat</name>
    <dbReference type="NCBI Taxonomy" id="89673"/>
    <lineage>
        <taxon>Eukaryota</taxon>
        <taxon>Metazoa</taxon>
        <taxon>Chordata</taxon>
        <taxon>Craniata</taxon>
        <taxon>Vertebrata</taxon>
        <taxon>Euteleostomi</taxon>
        <taxon>Mammalia</taxon>
        <taxon>Eutheria</taxon>
        <taxon>Laurasiatheria</taxon>
        <taxon>Chiroptera</taxon>
        <taxon>Yangochiroptera</taxon>
        <taxon>Phyllostomidae</taxon>
        <taxon>Phyllostominae</taxon>
        <taxon>Phyllostomus</taxon>
    </lineage>
</organism>
<keyword evidence="1" id="KW-0812">Transmembrane</keyword>
<evidence type="ECO:0000256" key="1">
    <source>
        <dbReference type="SAM" id="Phobius"/>
    </source>
</evidence>
<protein>
    <submittedName>
        <fullName evidence="2">Uncharacterized protein</fullName>
    </submittedName>
</protein>
<evidence type="ECO:0000313" key="2">
    <source>
        <dbReference type="EMBL" id="KAF6109486.1"/>
    </source>
</evidence>
<feature type="transmembrane region" description="Helical" evidence="1">
    <location>
        <begin position="141"/>
        <end position="164"/>
    </location>
</feature>
<sequence>MSRAGEGEDLALAVGQFPGTLSPAGQVGAEAGGRPAHPTHRDSRQLLASFLPPHIAPPGPRRVSRPLRFSLARHEAEGGRGLSEKPAACMWPTHLTPSLSGPASRLTGEETEAQHPRFLSHLSLHRPHFPWRGLLHSGFCFGLFSTSLFWFCFVLFCVFTVLVNRSGRRTGHGRLRLSGLCFSRLSLGPSPRLPHPAPRPPQHGGGAVWRAALREYHLSPPQPTQASFPAFGVRSAHPGPPPAPLLCRWEG</sequence>
<proteinExistence type="predicted"/>
<keyword evidence="1" id="KW-0472">Membrane</keyword>
<comment type="caution">
    <text evidence="2">The sequence shown here is derived from an EMBL/GenBank/DDBJ whole genome shotgun (WGS) entry which is preliminary data.</text>
</comment>
<dbReference type="Proteomes" id="UP000664940">
    <property type="component" value="Unassembled WGS sequence"/>
</dbReference>
<accession>A0A834AGY4</accession>
<evidence type="ECO:0000313" key="3">
    <source>
        <dbReference type="Proteomes" id="UP000664940"/>
    </source>
</evidence>
<name>A0A834AGY4_9CHIR</name>
<dbReference type="EMBL" id="JABVXQ010000005">
    <property type="protein sequence ID" value="KAF6109486.1"/>
    <property type="molecule type" value="Genomic_DNA"/>
</dbReference>
<reference evidence="2 3" key="1">
    <citation type="journal article" date="2020" name="Nature">
        <title>Six reference-quality genomes reveal evolution of bat adaptations.</title>
        <authorList>
            <person name="Jebb D."/>
            <person name="Huang Z."/>
            <person name="Pippel M."/>
            <person name="Hughes G.M."/>
            <person name="Lavrichenko K."/>
            <person name="Devanna P."/>
            <person name="Winkler S."/>
            <person name="Jermiin L.S."/>
            <person name="Skirmuntt E.C."/>
            <person name="Katzourakis A."/>
            <person name="Burkitt-Gray L."/>
            <person name="Ray D.A."/>
            <person name="Sullivan K.A.M."/>
            <person name="Roscito J.G."/>
            <person name="Kirilenko B.M."/>
            <person name="Davalos L.M."/>
            <person name="Corthals A.P."/>
            <person name="Power M.L."/>
            <person name="Jones G."/>
            <person name="Ransome R.D."/>
            <person name="Dechmann D.K.N."/>
            <person name="Locatelli A.G."/>
            <person name="Puechmaille S.J."/>
            <person name="Fedrigo O."/>
            <person name="Jarvis E.D."/>
            <person name="Hiller M."/>
            <person name="Vernes S.C."/>
            <person name="Myers E.W."/>
            <person name="Teeling E.C."/>
        </authorList>
    </citation>
    <scope>NUCLEOTIDE SEQUENCE [LARGE SCALE GENOMIC DNA]</scope>
    <source>
        <strain evidence="2">Bat1K_MPI-CBG_1</strain>
    </source>
</reference>
<keyword evidence="1" id="KW-1133">Transmembrane helix</keyword>